<evidence type="ECO:0000256" key="6">
    <source>
        <dbReference type="SAM" id="Phobius"/>
    </source>
</evidence>
<feature type="region of interest" description="Disordered" evidence="5">
    <location>
        <begin position="1"/>
        <end position="21"/>
    </location>
</feature>
<feature type="transmembrane region" description="Helical" evidence="6">
    <location>
        <begin position="28"/>
        <end position="47"/>
    </location>
</feature>
<proteinExistence type="predicted"/>
<dbReference type="PANTHER" id="PTHR36460:SF1">
    <property type="entry name" value="UPF0132 DOMAIN PROTEIN (AFU_ORTHOLOGUE AFUA_3G10255)"/>
    <property type="match status" value="1"/>
</dbReference>
<evidence type="ECO:0000256" key="3">
    <source>
        <dbReference type="ARBA" id="ARBA00022989"/>
    </source>
</evidence>
<keyword evidence="2 6" id="KW-0812">Transmembrane</keyword>
<evidence type="ECO:0000256" key="2">
    <source>
        <dbReference type="ARBA" id="ARBA00022692"/>
    </source>
</evidence>
<dbReference type="AlphaFoldDB" id="A0A7C5UUR6"/>
<accession>A0A7C5UUR6</accession>
<evidence type="ECO:0000313" key="7">
    <source>
        <dbReference type="EMBL" id="HHR92170.1"/>
    </source>
</evidence>
<gene>
    <name evidence="7" type="ORF">ENL96_01515</name>
</gene>
<name>A0A7C5UUR6_UNCC3</name>
<feature type="compositionally biased region" description="Basic and acidic residues" evidence="5">
    <location>
        <begin position="1"/>
        <end position="10"/>
    </location>
</feature>
<keyword evidence="4 6" id="KW-0472">Membrane</keyword>
<dbReference type="PANTHER" id="PTHR36460">
    <property type="entry name" value="UPF0132 DOMAIN PROTEIN (AFU_ORTHOLOGUE AFUA_3G10255)"/>
    <property type="match status" value="1"/>
</dbReference>
<protein>
    <submittedName>
        <fullName evidence="7">DUF4870 domain-containing protein</fullName>
    </submittedName>
</protein>
<feature type="transmembrane region" description="Helical" evidence="6">
    <location>
        <begin position="59"/>
        <end position="79"/>
    </location>
</feature>
<evidence type="ECO:0000256" key="5">
    <source>
        <dbReference type="SAM" id="MobiDB-lite"/>
    </source>
</evidence>
<comment type="caution">
    <text evidence="7">The sequence shown here is derived from an EMBL/GenBank/DDBJ whole genome shotgun (WGS) entry which is preliminary data.</text>
</comment>
<feature type="transmembrane region" description="Helical" evidence="6">
    <location>
        <begin position="85"/>
        <end position="106"/>
    </location>
</feature>
<dbReference type="InterPro" id="IPR019109">
    <property type="entry name" value="MamF_MmsF"/>
</dbReference>
<sequence>MEKEVNETKEAPQTPAQTTGGGSLDPKVAILLSWLIAPLTSIIFIAIEKKDRRVKFHAWESLFWGIFNILIGVVFLPLISILTLGFGGCLFILYPFLYVVNIIAAIKGWNGEDWKLPVIGEWAEKQVNK</sequence>
<comment type="subcellular location">
    <subcellularLocation>
        <location evidence="1">Membrane</location>
        <topology evidence="1">Multi-pass membrane protein</topology>
    </subcellularLocation>
</comment>
<dbReference type="EMBL" id="DRVY01000047">
    <property type="protein sequence ID" value="HHR92170.1"/>
    <property type="molecule type" value="Genomic_DNA"/>
</dbReference>
<evidence type="ECO:0000256" key="4">
    <source>
        <dbReference type="ARBA" id="ARBA00023136"/>
    </source>
</evidence>
<dbReference type="Pfam" id="PF09685">
    <property type="entry name" value="MamF_MmsF"/>
    <property type="match status" value="1"/>
</dbReference>
<keyword evidence="3 6" id="KW-1133">Transmembrane helix</keyword>
<dbReference type="GO" id="GO:0016020">
    <property type="term" value="C:membrane"/>
    <property type="evidence" value="ECO:0007669"/>
    <property type="project" value="UniProtKB-SubCell"/>
</dbReference>
<evidence type="ECO:0000256" key="1">
    <source>
        <dbReference type="ARBA" id="ARBA00004141"/>
    </source>
</evidence>
<organism evidence="7">
    <name type="scientific">candidate division CPR3 bacterium</name>
    <dbReference type="NCBI Taxonomy" id="2268181"/>
    <lineage>
        <taxon>Bacteria</taxon>
        <taxon>Bacteria division CPR3</taxon>
    </lineage>
</organism>
<reference evidence="7" key="1">
    <citation type="journal article" date="2020" name="mSystems">
        <title>Genome- and Community-Level Interaction Insights into Carbon Utilization and Element Cycling Functions of Hydrothermarchaeota in Hydrothermal Sediment.</title>
        <authorList>
            <person name="Zhou Z."/>
            <person name="Liu Y."/>
            <person name="Xu W."/>
            <person name="Pan J."/>
            <person name="Luo Z.H."/>
            <person name="Li M."/>
        </authorList>
    </citation>
    <scope>NUCLEOTIDE SEQUENCE [LARGE SCALE GENOMIC DNA]</scope>
    <source>
        <strain evidence="7">SpSt-1042</strain>
    </source>
</reference>